<gene>
    <name evidence="9" type="ORF">M5K25_015158</name>
</gene>
<evidence type="ECO:0000256" key="1">
    <source>
        <dbReference type="ARBA" id="ARBA00004323"/>
    </source>
</evidence>
<comment type="pathway">
    <text evidence="2">Glycan metabolism.</text>
</comment>
<organism evidence="9 10">
    <name type="scientific">Dendrobium thyrsiflorum</name>
    <name type="common">Pinecone-like raceme dendrobium</name>
    <name type="synonym">Orchid</name>
    <dbReference type="NCBI Taxonomy" id="117978"/>
    <lineage>
        <taxon>Eukaryota</taxon>
        <taxon>Viridiplantae</taxon>
        <taxon>Streptophyta</taxon>
        <taxon>Embryophyta</taxon>
        <taxon>Tracheophyta</taxon>
        <taxon>Spermatophyta</taxon>
        <taxon>Magnoliopsida</taxon>
        <taxon>Liliopsida</taxon>
        <taxon>Asparagales</taxon>
        <taxon>Orchidaceae</taxon>
        <taxon>Epidendroideae</taxon>
        <taxon>Malaxideae</taxon>
        <taxon>Dendrobiinae</taxon>
        <taxon>Dendrobium</taxon>
    </lineage>
</organism>
<evidence type="ECO:0000259" key="7">
    <source>
        <dbReference type="Pfam" id="PF04577"/>
    </source>
</evidence>
<keyword evidence="3" id="KW-0328">Glycosyltransferase</keyword>
<accession>A0ABD0UPI1</accession>
<dbReference type="EMBL" id="JANQDX010000012">
    <property type="protein sequence ID" value="KAL0914779.1"/>
    <property type="molecule type" value="Genomic_DNA"/>
</dbReference>
<dbReference type="GO" id="GO:0000139">
    <property type="term" value="C:Golgi membrane"/>
    <property type="evidence" value="ECO:0007669"/>
    <property type="project" value="UniProtKB-SubCell"/>
</dbReference>
<dbReference type="Pfam" id="PF10551">
    <property type="entry name" value="MULE"/>
    <property type="match status" value="1"/>
</dbReference>
<evidence type="ECO:0000256" key="2">
    <source>
        <dbReference type="ARBA" id="ARBA00004881"/>
    </source>
</evidence>
<evidence type="ECO:0000256" key="3">
    <source>
        <dbReference type="ARBA" id="ARBA00022676"/>
    </source>
</evidence>
<feature type="transmembrane region" description="Helical" evidence="6">
    <location>
        <begin position="314"/>
        <end position="337"/>
    </location>
</feature>
<evidence type="ECO:0000256" key="4">
    <source>
        <dbReference type="ARBA" id="ARBA00022679"/>
    </source>
</evidence>
<evidence type="ECO:0000259" key="8">
    <source>
        <dbReference type="Pfam" id="PF10551"/>
    </source>
</evidence>
<dbReference type="Proteomes" id="UP001552299">
    <property type="component" value="Unassembled WGS sequence"/>
</dbReference>
<comment type="caution">
    <text evidence="9">The sequence shown here is derived from an EMBL/GenBank/DDBJ whole genome shotgun (WGS) entry which is preliminary data.</text>
</comment>
<dbReference type="InterPro" id="IPR018289">
    <property type="entry name" value="MULE_transposase_dom"/>
</dbReference>
<protein>
    <recommendedName>
        <fullName evidence="11">Beta-(1,2)-xylosyltransferase</fullName>
    </recommendedName>
</protein>
<proteinExistence type="predicted"/>
<keyword evidence="6" id="KW-1133">Transmembrane helix</keyword>
<keyword evidence="5" id="KW-0325">Glycoprotein</keyword>
<evidence type="ECO:0000313" key="10">
    <source>
        <dbReference type="Proteomes" id="UP001552299"/>
    </source>
</evidence>
<dbReference type="InterPro" id="IPR007657">
    <property type="entry name" value="Glycosyltransferase_61"/>
</dbReference>
<dbReference type="AlphaFoldDB" id="A0ABD0UPI1"/>
<evidence type="ECO:0000313" key="9">
    <source>
        <dbReference type="EMBL" id="KAL0914779.1"/>
    </source>
</evidence>
<dbReference type="Pfam" id="PF04577">
    <property type="entry name" value="Glyco_transf_61"/>
    <property type="match status" value="1"/>
</dbReference>
<keyword evidence="6" id="KW-0812">Transmembrane</keyword>
<dbReference type="PANTHER" id="PTHR48437:SF1">
    <property type="entry name" value="INITIATOR BINDING DOMAIN-CONTAINING PROTEIN"/>
    <property type="match status" value="1"/>
</dbReference>
<evidence type="ECO:0000256" key="6">
    <source>
        <dbReference type="SAM" id="Phobius"/>
    </source>
</evidence>
<sequence length="800" mass="90205">MDLKPREIIGQIEAKFNIKVSYMKAWDARREAVKIVFGSWEESYRTINLFMDAIVSSMPDIVYKIQTSENYRFERMFFSFGPSINGWNYCRPILCLDDTFLLGKYRGTLLTAVRIDANNGLYPLAFAIVESECVDSWVWFLSQMHILIPVVSTRTDLCIISDMHAGLVRGYCPSINIMPMDPTYVRVDGRGKSDTDWALYHQSSIRLWDSRRAYIVAWEIPGQDYYSKLAISDIGFSTNSTTDPSSRRLISADIAFRVLIGARCAACCETSLCTYFHPSSFKLAPSMLTVVIASTGAEKIILRSPTAMVRRRRALLIRSIIFLFVLNSLSLAFYFFLHSPTHPTPETLNSSVTTTSLKPWPFLPSFLPWNTSPKPPLRSCEAYFGNGFSRRIDAHGGGGWFRCFYSATLRSSICEGGRLRMDPSKIKMSVGGEGLKSVMGRREEEELPEFESGSFEVEGDGSEGSRVGGRVLDEEFLDRYVPQGAIHFHTMRGLMESMRFVEPGELQCSQWIEEPTILVTRFEYANLFHTVTDWYSAYVSSRVTGLPNRPHLIFVDGHCKAPLEETWEALFSSVRYAKHFTGSVCFRHAILSPLGYETAMFKGLSESFICQGTSANNLRASPENQKTARLSEFGEMLRAAFGFPTDEISLKRPSTVHNILFVRREDYLAHPRHIGKLEPRLSNEPEVFTAIHNWAANHTKCSLNVVNGLFAHMSMKEQIGAIYEASVVIGAHGAGLTHLVSARSKTIALEIISSQYQRPHFSLISQWKGLEYHAINLAGSYVRPEMVIDELSSIVRSLGC</sequence>
<dbReference type="InterPro" id="IPR049625">
    <property type="entry name" value="Glyco_transf_61_cat"/>
</dbReference>
<evidence type="ECO:0000256" key="5">
    <source>
        <dbReference type="ARBA" id="ARBA00023180"/>
    </source>
</evidence>
<dbReference type="GO" id="GO:0016763">
    <property type="term" value="F:pentosyltransferase activity"/>
    <property type="evidence" value="ECO:0007669"/>
    <property type="project" value="UniProtKB-ARBA"/>
</dbReference>
<reference evidence="9 10" key="1">
    <citation type="journal article" date="2024" name="Plant Biotechnol. J.">
        <title>Dendrobium thyrsiflorum genome and its molecular insights into genes involved in important horticultural traits.</title>
        <authorList>
            <person name="Chen B."/>
            <person name="Wang J.Y."/>
            <person name="Zheng P.J."/>
            <person name="Li K.L."/>
            <person name="Liang Y.M."/>
            <person name="Chen X.F."/>
            <person name="Zhang C."/>
            <person name="Zhao X."/>
            <person name="He X."/>
            <person name="Zhang G.Q."/>
            <person name="Liu Z.J."/>
            <person name="Xu Q."/>
        </authorList>
    </citation>
    <scope>NUCLEOTIDE SEQUENCE [LARGE SCALE GENOMIC DNA]</scope>
    <source>
        <strain evidence="9">GZMU011</strain>
    </source>
</reference>
<evidence type="ECO:0008006" key="11">
    <source>
        <dbReference type="Google" id="ProtNLM"/>
    </source>
</evidence>
<keyword evidence="6" id="KW-0472">Membrane</keyword>
<feature type="transmembrane region" description="Helical" evidence="6">
    <location>
        <begin position="283"/>
        <end position="302"/>
    </location>
</feature>
<keyword evidence="10" id="KW-1185">Reference proteome</keyword>
<feature type="domain" description="MULE transposase" evidence="8">
    <location>
        <begin position="93"/>
        <end position="167"/>
    </location>
</feature>
<keyword evidence="4" id="KW-0808">Transferase</keyword>
<name>A0ABD0UPI1_DENTH</name>
<dbReference type="PANTHER" id="PTHR48437">
    <property type="entry name" value="INITIATOR BINDING DOMAIN-CONTAINING PROTEIN"/>
    <property type="match status" value="1"/>
</dbReference>
<feature type="domain" description="Glycosyltransferase 61 catalytic" evidence="7">
    <location>
        <begin position="679"/>
        <end position="747"/>
    </location>
</feature>
<comment type="subcellular location">
    <subcellularLocation>
        <location evidence="1">Golgi apparatus membrane</location>
        <topology evidence="1">Single-pass type II membrane protein</topology>
    </subcellularLocation>
</comment>